<dbReference type="GO" id="GO:0004519">
    <property type="term" value="F:endonuclease activity"/>
    <property type="evidence" value="ECO:0007669"/>
    <property type="project" value="UniProtKB-KW"/>
</dbReference>
<dbReference type="RefSeq" id="WP_131282303.1">
    <property type="nucleotide sequence ID" value="NZ_JBHSLR010000001.1"/>
</dbReference>
<dbReference type="EMBL" id="SJDT01000008">
    <property type="protein sequence ID" value="TBW20799.1"/>
    <property type="molecule type" value="Genomic_DNA"/>
</dbReference>
<evidence type="ECO:0000313" key="2">
    <source>
        <dbReference type="EMBL" id="TBW20799.1"/>
    </source>
</evidence>
<evidence type="ECO:0000259" key="1">
    <source>
        <dbReference type="Pfam" id="PF07510"/>
    </source>
</evidence>
<keyword evidence="3" id="KW-1185">Reference proteome</keyword>
<evidence type="ECO:0000313" key="3">
    <source>
        <dbReference type="Proteomes" id="UP000293036"/>
    </source>
</evidence>
<organism evidence="2 3">
    <name type="scientific">Arcanobacterium bovis</name>
    <dbReference type="NCBI Taxonomy" id="2529275"/>
    <lineage>
        <taxon>Bacteria</taxon>
        <taxon>Bacillati</taxon>
        <taxon>Actinomycetota</taxon>
        <taxon>Actinomycetes</taxon>
        <taxon>Actinomycetales</taxon>
        <taxon>Actinomycetaceae</taxon>
        <taxon>Arcanobacterium</taxon>
    </lineage>
</organism>
<sequence length="283" mass="31058">MTILRGKSRDTKRVIRGLGSVTAVCALMSFTLVEPVSATETRAMDLSSRSVVRTVETSAELDAATALDQLQVKGRAPKTGYKRTEFGTAWTDVDHNGCDTRNDILKRDLTRVVFTSGRGGECVVQSGRLISPYNGEIINFEKGTGSSGLVPIDHVVALSDAWQTGAQQISVESRTALANDPLNLIAVDRASNTKKSDSNAASWLPSYKPFRCEYVARQIAVKTKYELWVTESEKEAMKRVLSTCPGQKLPSQPPYRVETVIKERSVGVRDHSAWDVNEYAKTA</sequence>
<keyword evidence="2" id="KW-0378">Hydrolase</keyword>
<comment type="caution">
    <text evidence="2">The sequence shown here is derived from an EMBL/GenBank/DDBJ whole genome shotgun (WGS) entry which is preliminary data.</text>
</comment>
<dbReference type="PANTHER" id="PTHR24094:SF15">
    <property type="entry name" value="AMP-DEPENDENT SYNTHETASE_LIGASE DOMAIN-CONTAINING PROTEIN-RELATED"/>
    <property type="match status" value="1"/>
</dbReference>
<keyword evidence="2" id="KW-0255">Endonuclease</keyword>
<dbReference type="Proteomes" id="UP000293036">
    <property type="component" value="Unassembled WGS sequence"/>
</dbReference>
<dbReference type="Pfam" id="PF07510">
    <property type="entry name" value="GmrSD_C"/>
    <property type="match status" value="1"/>
</dbReference>
<protein>
    <submittedName>
        <fullName evidence="2">HNH endonuclease</fullName>
    </submittedName>
</protein>
<accession>A0A4Q9UYV9</accession>
<reference evidence="2 3" key="1">
    <citation type="submission" date="2019-02" db="EMBL/GenBank/DDBJ databases">
        <title>Arcanobacterium bovis sp. nov., isolated from the milk of a cow with mastitis.</title>
        <authorList>
            <person name="Sammra O."/>
            <person name="Foster G."/>
            <person name="Hassan A."/>
            <person name="Alssahen M."/>
            <person name="Laemmler C."/>
            <person name="Borowiak M."/>
            <person name="Malorny B."/>
            <person name="Abdulmawjood A."/>
        </authorList>
    </citation>
    <scope>NUCLEOTIDE SEQUENCE [LARGE SCALE GENOMIC DNA]</scope>
    <source>
        <strain evidence="2 3">C605018/01/1</strain>
    </source>
</reference>
<dbReference type="InterPro" id="IPR011089">
    <property type="entry name" value="GmrSD_C"/>
</dbReference>
<feature type="domain" description="GmrSD restriction endonucleases C-terminal" evidence="1">
    <location>
        <begin position="99"/>
        <end position="239"/>
    </location>
</feature>
<name>A0A4Q9UYV9_9ACTO</name>
<proteinExistence type="predicted"/>
<keyword evidence="2" id="KW-0540">Nuclease</keyword>
<dbReference type="AlphaFoldDB" id="A0A4Q9UYV9"/>
<dbReference type="PANTHER" id="PTHR24094">
    <property type="entry name" value="SECRETED PROTEIN"/>
    <property type="match status" value="1"/>
</dbReference>
<gene>
    <name evidence="2" type="ORF">EZJ44_08115</name>
</gene>
<dbReference type="OrthoDB" id="5196645at2"/>